<proteinExistence type="predicted"/>
<feature type="compositionally biased region" description="Pro residues" evidence="1">
    <location>
        <begin position="245"/>
        <end position="270"/>
    </location>
</feature>
<sequence length="430" mass="43831">MAWFKGLTGEEIYANFHNGAGTRPLERAAETVAQVAQQYGEVAGEIAQITRTMEEAWSGAASGAAMRGAEPLEAEHDAAASELTKVQSVTMDQVALFNGIKRVVQPIPPMPQQPGWWDNLTTFGRAALTYEAETARYNTANKINVDAMRVYEDQTTSNASAMPTSFGATAIDRPGVVETPPTPPAEPVPPTRVRPPVPVRNRVAATHEPVVTRAPARSGTEQQRVGTGEVQAHQQQRTDPSQVAPRPPAVAPRPGPNPGQLPGYPPPGVRPPVVVLPPVRMPGGGSTTGSVGTTGGRFGGGGGQPGQQGAGSHSGQRVPTGTEQGRGFSARGLGAEAGRGFGAEAGRGFGPEGARTGVGPTEGVRGSGVSEGARGAGQGRAGGGLPTGGGGAAGPGEDDLERSAPAYLVVPDPEALFGTDAVTAPPVIGE</sequence>
<dbReference type="RefSeq" id="WP_253888884.1">
    <property type="nucleotide sequence ID" value="NZ_BAAAVB010000003.1"/>
</dbReference>
<evidence type="ECO:0000256" key="1">
    <source>
        <dbReference type="SAM" id="MobiDB-lite"/>
    </source>
</evidence>
<accession>A0ABT1IH26</accession>
<evidence type="ECO:0008006" key="4">
    <source>
        <dbReference type="Google" id="ProtNLM"/>
    </source>
</evidence>
<feature type="compositionally biased region" description="Gly residues" evidence="1">
    <location>
        <begin position="374"/>
        <end position="394"/>
    </location>
</feature>
<organism evidence="2 3">
    <name type="scientific">Actinokineospora diospyrosa</name>
    <dbReference type="NCBI Taxonomy" id="103728"/>
    <lineage>
        <taxon>Bacteria</taxon>
        <taxon>Bacillati</taxon>
        <taxon>Actinomycetota</taxon>
        <taxon>Actinomycetes</taxon>
        <taxon>Pseudonocardiales</taxon>
        <taxon>Pseudonocardiaceae</taxon>
        <taxon>Actinokineospora</taxon>
    </lineage>
</organism>
<feature type="compositionally biased region" description="Gly residues" evidence="1">
    <location>
        <begin position="282"/>
        <end position="309"/>
    </location>
</feature>
<evidence type="ECO:0000313" key="2">
    <source>
        <dbReference type="EMBL" id="MCP2271937.1"/>
    </source>
</evidence>
<dbReference type="InterPro" id="IPR038332">
    <property type="entry name" value="PPE_sf"/>
</dbReference>
<reference evidence="2 3" key="1">
    <citation type="submission" date="2022-06" db="EMBL/GenBank/DDBJ databases">
        <title>Genomic Encyclopedia of Archaeal and Bacterial Type Strains, Phase II (KMG-II): from individual species to whole genera.</title>
        <authorList>
            <person name="Goeker M."/>
        </authorList>
    </citation>
    <scope>NUCLEOTIDE SEQUENCE [LARGE SCALE GENOMIC DNA]</scope>
    <source>
        <strain evidence="2 3">DSM 44255</strain>
    </source>
</reference>
<feature type="compositionally biased region" description="Gly residues" evidence="1">
    <location>
        <begin position="335"/>
        <end position="351"/>
    </location>
</feature>
<gene>
    <name evidence="2" type="ORF">LV75_004451</name>
</gene>
<keyword evidence="3" id="KW-1185">Reference proteome</keyword>
<name>A0ABT1IH26_9PSEU</name>
<dbReference type="EMBL" id="JAMTCO010000010">
    <property type="protein sequence ID" value="MCP2271937.1"/>
    <property type="molecule type" value="Genomic_DNA"/>
</dbReference>
<feature type="compositionally biased region" description="Polar residues" evidence="1">
    <location>
        <begin position="232"/>
        <end position="241"/>
    </location>
</feature>
<dbReference type="SUPFAM" id="SSF140459">
    <property type="entry name" value="PE/PPE dimer-like"/>
    <property type="match status" value="1"/>
</dbReference>
<evidence type="ECO:0000313" key="3">
    <source>
        <dbReference type="Proteomes" id="UP001205185"/>
    </source>
</evidence>
<comment type="caution">
    <text evidence="2">The sequence shown here is derived from an EMBL/GenBank/DDBJ whole genome shotgun (WGS) entry which is preliminary data.</text>
</comment>
<protein>
    <recommendedName>
        <fullName evidence="4">PPE family protein</fullName>
    </recommendedName>
</protein>
<dbReference type="Proteomes" id="UP001205185">
    <property type="component" value="Unassembled WGS sequence"/>
</dbReference>
<dbReference type="Gene3D" id="1.20.1260.20">
    <property type="entry name" value="PPE superfamily"/>
    <property type="match status" value="1"/>
</dbReference>
<feature type="region of interest" description="Disordered" evidence="1">
    <location>
        <begin position="159"/>
        <end position="405"/>
    </location>
</feature>
<feature type="compositionally biased region" description="Pro residues" evidence="1">
    <location>
        <begin position="180"/>
        <end position="198"/>
    </location>
</feature>